<keyword evidence="5 6" id="KW-0472">Membrane</keyword>
<evidence type="ECO:0000256" key="3">
    <source>
        <dbReference type="ARBA" id="ARBA00022692"/>
    </source>
</evidence>
<evidence type="ECO:0000256" key="6">
    <source>
        <dbReference type="SAM" id="Phobius"/>
    </source>
</evidence>
<evidence type="ECO:0000256" key="5">
    <source>
        <dbReference type="ARBA" id="ARBA00023136"/>
    </source>
</evidence>
<dbReference type="Gene3D" id="1.20.1740.10">
    <property type="entry name" value="Amino acid/polyamine transporter I"/>
    <property type="match status" value="1"/>
</dbReference>
<sequence>MSPFWRKKTVEEARELAEEREYKLKRELGPLQLMLLVLGSTIGAGIFVLPGTVAHHYAGPGVIASFALSGLVTIAVGLAYVEFASMVPVAGSAYTYAYVALGEILAWIVGWDLIFEFTVITSTVAVGWSGYVVEIARSAGLSLPEPLTRDLAHGGIVNLPAVLGLLLVASIALAGIRLVGQANALFTWIKVAAILFFIAVGVGYVDPAHWQPFAPYGLSGILTGAALVFFAYTGFDGVTTVLEEVKNPQRTIPIALLGGLILLTLFYVVVAAVMLGMVPYTDLDVPDPAAYALARVGIRWGSALLSAAVVFGLIATMLGNGLSATRILFALGRDGLLPPAIARVHPTRRVPTMATVLVFGTSIILAGFLSIGELAELANIGGLSAFLLTTVSVVVMRFRRPDEPRVFKVPALWLFAPIGIVGSLVLIASLPAVTFVRFGLWLLLGLVVYFGYGIRHARIAR</sequence>
<reference evidence="7 8" key="1">
    <citation type="submission" date="2015-09" db="EMBL/GenBank/DDBJ databases">
        <title>Draft genome sequence of Hydrogenibacillus schlegelii DSM 2000.</title>
        <authorList>
            <person name="Hemp J."/>
        </authorList>
    </citation>
    <scope>NUCLEOTIDE SEQUENCE [LARGE SCALE GENOMIC DNA]</scope>
    <source>
        <strain evidence="7 8">MA 48</strain>
    </source>
</reference>
<dbReference type="EMBL" id="JXBB01000002">
    <property type="protein sequence ID" value="OAR05293.1"/>
    <property type="molecule type" value="Genomic_DNA"/>
</dbReference>
<dbReference type="GO" id="GO:0016020">
    <property type="term" value="C:membrane"/>
    <property type="evidence" value="ECO:0007669"/>
    <property type="project" value="UniProtKB-SubCell"/>
</dbReference>
<feature type="transmembrane region" description="Helical" evidence="6">
    <location>
        <begin position="33"/>
        <end position="51"/>
    </location>
</feature>
<dbReference type="PIRSF" id="PIRSF006060">
    <property type="entry name" value="AA_transporter"/>
    <property type="match status" value="1"/>
</dbReference>
<name>A0A132MHJ4_HYDSH</name>
<evidence type="ECO:0000256" key="2">
    <source>
        <dbReference type="ARBA" id="ARBA00022448"/>
    </source>
</evidence>
<feature type="transmembrane region" description="Helical" evidence="6">
    <location>
        <begin position="377"/>
        <end position="398"/>
    </location>
</feature>
<dbReference type="Pfam" id="PF13520">
    <property type="entry name" value="AA_permease_2"/>
    <property type="match status" value="1"/>
</dbReference>
<feature type="transmembrane region" description="Helical" evidence="6">
    <location>
        <begin position="93"/>
        <end position="114"/>
    </location>
</feature>
<feature type="transmembrane region" description="Helical" evidence="6">
    <location>
        <begin position="57"/>
        <end position="81"/>
    </location>
</feature>
<feature type="transmembrane region" description="Helical" evidence="6">
    <location>
        <begin position="151"/>
        <end position="173"/>
    </location>
</feature>
<feature type="transmembrane region" description="Helical" evidence="6">
    <location>
        <begin position="410"/>
        <end position="429"/>
    </location>
</feature>
<accession>A0A132MHJ4</accession>
<dbReference type="PANTHER" id="PTHR43243">
    <property type="entry name" value="INNER MEMBRANE TRANSPORTER YGJI-RELATED"/>
    <property type="match status" value="1"/>
</dbReference>
<feature type="transmembrane region" description="Helical" evidence="6">
    <location>
        <begin position="185"/>
        <end position="205"/>
    </location>
</feature>
<dbReference type="RefSeq" id="WP_066198171.1">
    <property type="nucleotide sequence ID" value="NZ_CBCSAS010000001.1"/>
</dbReference>
<dbReference type="OrthoDB" id="9762947at2"/>
<evidence type="ECO:0000256" key="4">
    <source>
        <dbReference type="ARBA" id="ARBA00022989"/>
    </source>
</evidence>
<dbReference type="AlphaFoldDB" id="A0A132MHJ4"/>
<keyword evidence="2" id="KW-0813">Transport</keyword>
<dbReference type="PANTHER" id="PTHR43243:SF4">
    <property type="entry name" value="CATIONIC AMINO ACID TRANSPORTER 4"/>
    <property type="match status" value="1"/>
</dbReference>
<keyword evidence="8" id="KW-1185">Reference proteome</keyword>
<dbReference type="GO" id="GO:0015171">
    <property type="term" value="F:amino acid transmembrane transporter activity"/>
    <property type="evidence" value="ECO:0007669"/>
    <property type="project" value="TreeGrafter"/>
</dbReference>
<comment type="caution">
    <text evidence="7">The sequence shown here is derived from an EMBL/GenBank/DDBJ whole genome shotgun (WGS) entry which is preliminary data.</text>
</comment>
<dbReference type="STRING" id="1484.SA87_07945"/>
<keyword evidence="4 6" id="KW-1133">Transmembrane helix</keyword>
<dbReference type="InterPro" id="IPR002293">
    <property type="entry name" value="AA/rel_permease1"/>
</dbReference>
<gene>
    <name evidence="7" type="ORF">SA87_07945</name>
</gene>
<protein>
    <submittedName>
        <fullName evidence="7">Amino acid permease</fullName>
    </submittedName>
</protein>
<evidence type="ECO:0000256" key="1">
    <source>
        <dbReference type="ARBA" id="ARBA00004141"/>
    </source>
</evidence>
<feature type="transmembrane region" description="Helical" evidence="6">
    <location>
        <begin position="217"/>
        <end position="242"/>
    </location>
</feature>
<proteinExistence type="predicted"/>
<dbReference type="Proteomes" id="UP000243024">
    <property type="component" value="Unassembled WGS sequence"/>
</dbReference>
<keyword evidence="3 6" id="KW-0812">Transmembrane</keyword>
<organism evidence="7 8">
    <name type="scientific">Hydrogenibacillus schlegelii</name>
    <name type="common">Bacillus schlegelii</name>
    <dbReference type="NCBI Taxonomy" id="1484"/>
    <lineage>
        <taxon>Bacteria</taxon>
        <taxon>Bacillati</taxon>
        <taxon>Bacillota</taxon>
        <taxon>Bacilli</taxon>
        <taxon>Bacillales</taxon>
        <taxon>Bacillales Family X. Incertae Sedis</taxon>
        <taxon>Hydrogenibacillus</taxon>
    </lineage>
</organism>
<feature type="transmembrane region" description="Helical" evidence="6">
    <location>
        <begin position="350"/>
        <end position="371"/>
    </location>
</feature>
<evidence type="ECO:0000313" key="8">
    <source>
        <dbReference type="Proteomes" id="UP000243024"/>
    </source>
</evidence>
<evidence type="ECO:0000313" key="7">
    <source>
        <dbReference type="EMBL" id="OAR05293.1"/>
    </source>
</evidence>
<feature type="transmembrane region" description="Helical" evidence="6">
    <location>
        <begin position="254"/>
        <end position="280"/>
    </location>
</feature>
<comment type="subcellular location">
    <subcellularLocation>
        <location evidence="1">Membrane</location>
        <topology evidence="1">Multi-pass membrane protein</topology>
    </subcellularLocation>
</comment>
<feature type="transmembrane region" description="Helical" evidence="6">
    <location>
        <begin position="300"/>
        <end position="329"/>
    </location>
</feature>
<feature type="transmembrane region" description="Helical" evidence="6">
    <location>
        <begin position="435"/>
        <end position="454"/>
    </location>
</feature>